<proteinExistence type="predicted"/>
<protein>
    <submittedName>
        <fullName evidence="3">Flavodoxin/nitric oxide synthase</fullName>
    </submittedName>
</protein>
<evidence type="ECO:0000313" key="4">
    <source>
        <dbReference type="Proteomes" id="UP000265962"/>
    </source>
</evidence>
<dbReference type="PANTHER" id="PTHR39201:SF1">
    <property type="entry name" value="FLAVODOXIN-LIKE DOMAIN-CONTAINING PROTEIN"/>
    <property type="match status" value="1"/>
</dbReference>
<dbReference type="InterPro" id="IPR029039">
    <property type="entry name" value="Flavoprotein-like_sf"/>
</dbReference>
<feature type="compositionally biased region" description="Basic and acidic residues" evidence="1">
    <location>
        <begin position="56"/>
        <end position="68"/>
    </location>
</feature>
<dbReference type="SUPFAM" id="SSF52218">
    <property type="entry name" value="Flavoproteins"/>
    <property type="match status" value="1"/>
</dbReference>
<evidence type="ECO:0000313" key="3">
    <source>
        <dbReference type="EMBL" id="SPF67893.1"/>
    </source>
</evidence>
<evidence type="ECO:0000256" key="1">
    <source>
        <dbReference type="SAM" id="MobiDB-lite"/>
    </source>
</evidence>
<reference evidence="4" key="1">
    <citation type="submission" date="2018-02" db="EMBL/GenBank/DDBJ databases">
        <authorList>
            <person name="Hornung B."/>
        </authorList>
    </citation>
    <scope>NUCLEOTIDE SEQUENCE [LARGE SCALE GENOMIC DNA]</scope>
</reference>
<dbReference type="Gene3D" id="3.40.50.360">
    <property type="match status" value="1"/>
</dbReference>
<dbReference type="PANTHER" id="PTHR39201">
    <property type="entry name" value="EXPORTED PROTEIN-RELATED"/>
    <property type="match status" value="1"/>
</dbReference>
<accession>A0A375I3X7</accession>
<sequence length="169" mass="18205">MSTPNASGSSVLVAYYSAHGHTGRVAETVAKTLGADTFVLTPADPYSEADLNYNDPRSRVSREHDDPGKRHVELVSTTPDGFADYRTVLVGYPVWWGEAAWVLDDFVRQNDFSGKTVVPFCTSYSSPVGSSATRLAALDDTGDWKPGTRLEAAANAKAVTAWLHRIGVA</sequence>
<gene>
    <name evidence="3" type="ORF">PROPJV5_0847</name>
</gene>
<organism evidence="3 4">
    <name type="scientific">Propionibacterium ruminifibrarum</name>
    <dbReference type="NCBI Taxonomy" id="1962131"/>
    <lineage>
        <taxon>Bacteria</taxon>
        <taxon>Bacillati</taxon>
        <taxon>Actinomycetota</taxon>
        <taxon>Actinomycetes</taxon>
        <taxon>Propionibacteriales</taxon>
        <taxon>Propionibacteriaceae</taxon>
        <taxon>Propionibacterium</taxon>
    </lineage>
</organism>
<dbReference type="InterPro" id="IPR008254">
    <property type="entry name" value="Flavodoxin/NO_synth"/>
</dbReference>
<dbReference type="RefSeq" id="WP_119715102.1">
    <property type="nucleotide sequence ID" value="NZ_OMOH01000003.1"/>
</dbReference>
<evidence type="ECO:0000259" key="2">
    <source>
        <dbReference type="PROSITE" id="PS50902"/>
    </source>
</evidence>
<dbReference type="EMBL" id="OMOH01000003">
    <property type="protein sequence ID" value="SPF67893.1"/>
    <property type="molecule type" value="Genomic_DNA"/>
</dbReference>
<name>A0A375I3X7_9ACTN</name>
<dbReference type="AlphaFoldDB" id="A0A375I3X7"/>
<dbReference type="Pfam" id="PF12682">
    <property type="entry name" value="Flavodoxin_4"/>
    <property type="match status" value="1"/>
</dbReference>
<feature type="region of interest" description="Disordered" evidence="1">
    <location>
        <begin position="49"/>
        <end position="68"/>
    </location>
</feature>
<keyword evidence="4" id="KW-1185">Reference proteome</keyword>
<dbReference type="PROSITE" id="PS50902">
    <property type="entry name" value="FLAVODOXIN_LIKE"/>
    <property type="match status" value="1"/>
</dbReference>
<dbReference type="Proteomes" id="UP000265962">
    <property type="component" value="Unassembled WGS sequence"/>
</dbReference>
<dbReference type="OrthoDB" id="9806505at2"/>
<dbReference type="GO" id="GO:0010181">
    <property type="term" value="F:FMN binding"/>
    <property type="evidence" value="ECO:0007669"/>
    <property type="project" value="InterPro"/>
</dbReference>
<feature type="domain" description="Flavodoxin-like" evidence="2">
    <location>
        <begin position="11"/>
        <end position="169"/>
    </location>
</feature>